<evidence type="ECO:0000313" key="1">
    <source>
        <dbReference type="EMBL" id="CAG8634894.1"/>
    </source>
</evidence>
<protein>
    <submittedName>
        <fullName evidence="1">27657_t:CDS:1</fullName>
    </submittedName>
</protein>
<proteinExistence type="predicted"/>
<reference evidence="1" key="1">
    <citation type="submission" date="2021-06" db="EMBL/GenBank/DDBJ databases">
        <authorList>
            <person name="Kallberg Y."/>
            <person name="Tangrot J."/>
            <person name="Rosling A."/>
        </authorList>
    </citation>
    <scope>NUCLEOTIDE SEQUENCE</scope>
    <source>
        <strain evidence="1">MA453B</strain>
    </source>
</reference>
<gene>
    <name evidence="1" type="ORF">DERYTH_LOCUS9344</name>
</gene>
<organism evidence="1 2">
    <name type="scientific">Dentiscutata erythropus</name>
    <dbReference type="NCBI Taxonomy" id="1348616"/>
    <lineage>
        <taxon>Eukaryota</taxon>
        <taxon>Fungi</taxon>
        <taxon>Fungi incertae sedis</taxon>
        <taxon>Mucoromycota</taxon>
        <taxon>Glomeromycotina</taxon>
        <taxon>Glomeromycetes</taxon>
        <taxon>Diversisporales</taxon>
        <taxon>Gigasporaceae</taxon>
        <taxon>Dentiscutata</taxon>
    </lineage>
</organism>
<dbReference type="AlphaFoldDB" id="A0A9N9DH60"/>
<name>A0A9N9DH60_9GLOM</name>
<keyword evidence="2" id="KW-1185">Reference proteome</keyword>
<sequence>MLKNQDKLGLTDFYPSNYLKGFLLSGEYVGCESAYLEVCGI</sequence>
<dbReference type="EMBL" id="CAJVPY010005079">
    <property type="protein sequence ID" value="CAG8634894.1"/>
    <property type="molecule type" value="Genomic_DNA"/>
</dbReference>
<evidence type="ECO:0000313" key="2">
    <source>
        <dbReference type="Proteomes" id="UP000789405"/>
    </source>
</evidence>
<accession>A0A9N9DH60</accession>
<comment type="caution">
    <text evidence="1">The sequence shown here is derived from an EMBL/GenBank/DDBJ whole genome shotgun (WGS) entry which is preliminary data.</text>
</comment>
<dbReference type="Proteomes" id="UP000789405">
    <property type="component" value="Unassembled WGS sequence"/>
</dbReference>